<reference evidence="2" key="1">
    <citation type="submission" date="2011-02" db="EMBL/GenBank/DDBJ databases">
        <title>The complete genome of Planctomyces brasiliensis DSM 5305.</title>
        <authorList>
            <person name="Lucas S."/>
            <person name="Copeland A."/>
            <person name="Lapidus A."/>
            <person name="Bruce D."/>
            <person name="Goodwin L."/>
            <person name="Pitluck S."/>
            <person name="Kyrpides N."/>
            <person name="Mavromatis K."/>
            <person name="Pagani I."/>
            <person name="Ivanova N."/>
            <person name="Ovchinnikova G."/>
            <person name="Lu M."/>
            <person name="Detter J.C."/>
            <person name="Han C."/>
            <person name="Land M."/>
            <person name="Hauser L."/>
            <person name="Markowitz V."/>
            <person name="Cheng J.-F."/>
            <person name="Hugenholtz P."/>
            <person name="Woyke T."/>
            <person name="Wu D."/>
            <person name="Tindall B."/>
            <person name="Pomrenke H.G."/>
            <person name="Brambilla E."/>
            <person name="Klenk H.-P."/>
            <person name="Eisen J.A."/>
        </authorList>
    </citation>
    <scope>NUCLEOTIDE SEQUENCE [LARGE SCALE GENOMIC DNA]</scope>
    <source>
        <strain evidence="2">ATCC 49424 / DSM 5305 / JCM 21570 / NBRC 103401 / IFAM 1448</strain>
    </source>
</reference>
<proteinExistence type="predicted"/>
<organism evidence="1 2">
    <name type="scientific">Rubinisphaera brasiliensis (strain ATCC 49424 / DSM 5305 / JCM 21570 / IAM 15109 / NBRC 103401 / IFAM 1448)</name>
    <name type="common">Planctomyces brasiliensis</name>
    <dbReference type="NCBI Taxonomy" id="756272"/>
    <lineage>
        <taxon>Bacteria</taxon>
        <taxon>Pseudomonadati</taxon>
        <taxon>Planctomycetota</taxon>
        <taxon>Planctomycetia</taxon>
        <taxon>Planctomycetales</taxon>
        <taxon>Planctomycetaceae</taxon>
        <taxon>Rubinisphaera</taxon>
    </lineage>
</organism>
<evidence type="ECO:0008006" key="3">
    <source>
        <dbReference type="Google" id="ProtNLM"/>
    </source>
</evidence>
<dbReference type="RefSeq" id="WP_013630260.1">
    <property type="nucleotide sequence ID" value="NC_015174.1"/>
</dbReference>
<dbReference type="OrthoDB" id="276962at2"/>
<dbReference type="EMBL" id="CP002546">
    <property type="protein sequence ID" value="ADY61543.1"/>
    <property type="molecule type" value="Genomic_DNA"/>
</dbReference>
<sequence length="219" mass="25012">MRKCSETLEPEMTPAEQAFLQQLIRDHNFTGSHLEVGTAAGGSLCNMMSCFDDASRPKFVVVDRMSYFPRQREIVAENLTRHNLPVDTVDFRTTTSSNGFKDASERDERFDFMLIDACHKIQAVMSDLRWLRQLSVNGIACFHDYSDKFPGVKLSLDRLLARYDNYERVGVADSLLAIRKTATHRSQEINFSDSAYSVAMSFPLAVNRKLKKWSRRKAA</sequence>
<dbReference type="STRING" id="756272.Plabr_3966"/>
<gene>
    <name evidence="1" type="ordered locus">Plabr_3966</name>
</gene>
<evidence type="ECO:0000313" key="2">
    <source>
        <dbReference type="Proteomes" id="UP000006860"/>
    </source>
</evidence>
<dbReference type="Proteomes" id="UP000006860">
    <property type="component" value="Chromosome"/>
</dbReference>
<dbReference type="Gene3D" id="3.40.50.150">
    <property type="entry name" value="Vaccinia Virus protein VP39"/>
    <property type="match status" value="1"/>
</dbReference>
<dbReference type="AlphaFoldDB" id="F0SFT6"/>
<dbReference type="SUPFAM" id="SSF53335">
    <property type="entry name" value="S-adenosyl-L-methionine-dependent methyltransferases"/>
    <property type="match status" value="1"/>
</dbReference>
<dbReference type="KEGG" id="pbs:Plabr_3966"/>
<dbReference type="eggNOG" id="COG4122">
    <property type="taxonomic scope" value="Bacteria"/>
</dbReference>
<dbReference type="HOGENOM" id="CLU_1260661_0_0_0"/>
<keyword evidence="2" id="KW-1185">Reference proteome</keyword>
<evidence type="ECO:0000313" key="1">
    <source>
        <dbReference type="EMBL" id="ADY61543.1"/>
    </source>
</evidence>
<dbReference type="Pfam" id="PF13578">
    <property type="entry name" value="Methyltransf_24"/>
    <property type="match status" value="1"/>
</dbReference>
<accession>F0SFT6</accession>
<name>F0SFT6_RUBBR</name>
<protein>
    <recommendedName>
        <fullName evidence="3">Class I SAM-dependent methyltransferase</fullName>
    </recommendedName>
</protein>
<dbReference type="InterPro" id="IPR029063">
    <property type="entry name" value="SAM-dependent_MTases_sf"/>
</dbReference>